<feature type="coiled-coil region" evidence="2">
    <location>
        <begin position="171"/>
        <end position="205"/>
    </location>
</feature>
<dbReference type="InterPro" id="IPR058625">
    <property type="entry name" value="MdtA-like_BSH"/>
</dbReference>
<evidence type="ECO:0000313" key="7">
    <source>
        <dbReference type="EMBL" id="RMN25421.1"/>
    </source>
</evidence>
<keyword evidence="4" id="KW-0732">Signal</keyword>
<reference evidence="6 8" key="1">
    <citation type="submission" date="2015-09" db="EMBL/GenBank/DDBJ databases">
        <title>Genome announcement of multiple Pseudomonas syringae strains.</title>
        <authorList>
            <person name="Thakur S."/>
            <person name="Wang P.W."/>
            <person name="Gong Y."/>
            <person name="Weir B.S."/>
            <person name="Guttman D.S."/>
        </authorList>
    </citation>
    <scope>NUCLEOTIDE SEQUENCE [LARGE SCALE GENOMIC DNA]</scope>
    <source>
        <strain evidence="6 8">ICMP2823</strain>
    </source>
</reference>
<accession>A0A0P9LEI8</accession>
<reference evidence="7 9" key="2">
    <citation type="submission" date="2018-08" db="EMBL/GenBank/DDBJ databases">
        <title>Recombination of ecologically and evolutionarily significant loci maintains genetic cohesion in the Pseudomonas syringae species complex.</title>
        <authorList>
            <person name="Dillon M."/>
            <person name="Thakur S."/>
            <person name="Almeida R.N.D."/>
            <person name="Weir B.S."/>
            <person name="Guttman D.S."/>
        </authorList>
    </citation>
    <scope>NUCLEOTIDE SEQUENCE [LARGE SCALE GENOMIC DNA]</scope>
    <source>
        <strain evidence="7 9">ICMP 2821</strain>
    </source>
</reference>
<comment type="similarity">
    <text evidence="1">Belongs to the membrane fusion protein (MFP) (TC 8.A.1) family.</text>
</comment>
<keyword evidence="2" id="KW-0175">Coiled coil</keyword>
<feature type="region of interest" description="Disordered" evidence="3">
    <location>
        <begin position="142"/>
        <end position="168"/>
    </location>
</feature>
<dbReference type="GO" id="GO:0055085">
    <property type="term" value="P:transmembrane transport"/>
    <property type="evidence" value="ECO:0007669"/>
    <property type="project" value="InterPro"/>
</dbReference>
<evidence type="ECO:0000256" key="4">
    <source>
        <dbReference type="SAM" id="SignalP"/>
    </source>
</evidence>
<comment type="caution">
    <text evidence="6">The sequence shown here is derived from an EMBL/GenBank/DDBJ whole genome shotgun (WGS) entry which is preliminary data.</text>
</comment>
<dbReference type="Proteomes" id="UP000281372">
    <property type="component" value="Unassembled WGS sequence"/>
</dbReference>
<dbReference type="RefSeq" id="WP_055000233.1">
    <property type="nucleotide sequence ID" value="NZ_FNKU01000001.1"/>
</dbReference>
<feature type="signal peptide" evidence="4">
    <location>
        <begin position="1"/>
        <end position="25"/>
    </location>
</feature>
<feature type="chain" id="PRO_5033723036" evidence="4">
    <location>
        <begin position="26"/>
        <end position="344"/>
    </location>
</feature>
<dbReference type="PATRIC" id="fig|86840.3.peg.5950"/>
<evidence type="ECO:0000259" key="5">
    <source>
        <dbReference type="Pfam" id="PF25917"/>
    </source>
</evidence>
<sequence length="344" mass="36981">MKQHRTAISLVCSAVVLCAVYSAYHVLSTDAVQSTDDAYVRADSVLISARLPGQVTKVLVDDNQAVKAGQILAELDDRDFLVARASAAATVSAAKAQLLNLQASIERQAAVIDQAAATTRATAASLKFAQVNQQRYLNLSNAGAGTQQERQRAESELQSWQASRDRDEASRVAATKTLDVLKAQLEAAKAELAKDQAALSQAELNVSYTRITAPQDGMVGLRSVRVGAYVSQGQPLMAVVPLHEAFVVANFRETQLARMVMNQAVELHVDSIPDHSFRGHIESVAPATGVSFSEIAPDNATGNFTKVVQRIPVKIMFEPNQADLDRLRIGMSVVASVDTTKGQR</sequence>
<dbReference type="PANTHER" id="PTHR30386:SF24">
    <property type="entry name" value="MULTIDRUG RESISTANCE EFFLUX PUMP"/>
    <property type="match status" value="1"/>
</dbReference>
<dbReference type="PRINTS" id="PR01490">
    <property type="entry name" value="RTXTOXIND"/>
</dbReference>
<proteinExistence type="inferred from homology"/>
<dbReference type="EMBL" id="LJPX01000327">
    <property type="protein sequence ID" value="KPW72728.1"/>
    <property type="molecule type" value="Genomic_DNA"/>
</dbReference>
<evidence type="ECO:0000256" key="1">
    <source>
        <dbReference type="ARBA" id="ARBA00009477"/>
    </source>
</evidence>
<evidence type="ECO:0000256" key="2">
    <source>
        <dbReference type="SAM" id="Coils"/>
    </source>
</evidence>
<dbReference type="Gene3D" id="2.40.50.100">
    <property type="match status" value="1"/>
</dbReference>
<dbReference type="Pfam" id="PF25917">
    <property type="entry name" value="BSH_RND"/>
    <property type="match status" value="1"/>
</dbReference>
<evidence type="ECO:0000313" key="9">
    <source>
        <dbReference type="Proteomes" id="UP000281372"/>
    </source>
</evidence>
<feature type="domain" description="Multidrug resistance protein MdtA-like barrel-sandwich hybrid" evidence="5">
    <location>
        <begin position="45"/>
        <end position="240"/>
    </location>
</feature>
<dbReference type="PANTHER" id="PTHR30386">
    <property type="entry name" value="MEMBRANE FUSION SUBUNIT OF EMRAB-TOLC MULTIDRUG EFFLUX PUMP"/>
    <property type="match status" value="1"/>
</dbReference>
<dbReference type="Proteomes" id="UP000050564">
    <property type="component" value="Unassembled WGS sequence"/>
</dbReference>
<name>A0A0P9LEI8_PSECA</name>
<dbReference type="AlphaFoldDB" id="A0A0P9LEI8"/>
<dbReference type="Gene3D" id="2.40.30.170">
    <property type="match status" value="1"/>
</dbReference>
<dbReference type="InterPro" id="IPR050739">
    <property type="entry name" value="MFP"/>
</dbReference>
<evidence type="ECO:0000313" key="6">
    <source>
        <dbReference type="EMBL" id="KPW72728.1"/>
    </source>
</evidence>
<dbReference type="EMBL" id="RBOW01000677">
    <property type="protein sequence ID" value="RMN25421.1"/>
    <property type="molecule type" value="Genomic_DNA"/>
</dbReference>
<protein>
    <submittedName>
        <fullName evidence="6">Secretion protein HlyD family protein</fullName>
    </submittedName>
    <submittedName>
        <fullName evidence="7">Secretion protein HlyD protein</fullName>
    </submittedName>
</protein>
<organism evidence="6 8">
    <name type="scientific">Pseudomonas cannabina</name>
    <dbReference type="NCBI Taxonomy" id="86840"/>
    <lineage>
        <taxon>Bacteria</taxon>
        <taxon>Pseudomonadati</taxon>
        <taxon>Pseudomonadota</taxon>
        <taxon>Gammaproteobacteria</taxon>
        <taxon>Pseudomonadales</taxon>
        <taxon>Pseudomonadaceae</taxon>
        <taxon>Pseudomonas</taxon>
    </lineage>
</organism>
<gene>
    <name evidence="6" type="ORF">ALO81_04122</name>
    <name evidence="7" type="ORF">ALQ64_01318</name>
</gene>
<dbReference type="SUPFAM" id="SSF111369">
    <property type="entry name" value="HlyD-like secretion proteins"/>
    <property type="match status" value="2"/>
</dbReference>
<evidence type="ECO:0000313" key="8">
    <source>
        <dbReference type="Proteomes" id="UP000050564"/>
    </source>
</evidence>
<evidence type="ECO:0000256" key="3">
    <source>
        <dbReference type="SAM" id="MobiDB-lite"/>
    </source>
</evidence>